<proteinExistence type="predicted"/>
<dbReference type="OrthoDB" id="7490440at2"/>
<dbReference type="GO" id="GO:0055085">
    <property type="term" value="P:transmembrane transport"/>
    <property type="evidence" value="ECO:0007669"/>
    <property type="project" value="InterPro"/>
</dbReference>
<dbReference type="InterPro" id="IPR011990">
    <property type="entry name" value="TPR-like_helical_dom_sf"/>
</dbReference>
<evidence type="ECO:0000259" key="2">
    <source>
        <dbReference type="PROSITE" id="PS52015"/>
    </source>
</evidence>
<keyword evidence="1" id="KW-0732">Signal</keyword>
<evidence type="ECO:0000313" key="6">
    <source>
        <dbReference type="Proteomes" id="UP000436801"/>
    </source>
</evidence>
<evidence type="ECO:0000313" key="3">
    <source>
        <dbReference type="EMBL" id="MWC44198.1"/>
    </source>
</evidence>
<dbReference type="PROSITE" id="PS52015">
    <property type="entry name" value="TONB_CTD"/>
    <property type="match status" value="1"/>
</dbReference>
<dbReference type="EMBL" id="WSUT01000005">
    <property type="protein sequence ID" value="MWC44198.1"/>
    <property type="molecule type" value="Genomic_DNA"/>
</dbReference>
<dbReference type="AlphaFoldDB" id="A0A1G7IMY8"/>
<protein>
    <recommendedName>
        <fullName evidence="2">TonB C-terminal domain-containing protein</fullName>
    </recommendedName>
</protein>
<dbReference type="SUPFAM" id="SSF48452">
    <property type="entry name" value="TPR-like"/>
    <property type="match status" value="1"/>
</dbReference>
<feature type="chain" id="PRO_5036019135" description="TonB C-terminal domain-containing protein" evidence="1">
    <location>
        <begin position="23"/>
        <end position="658"/>
    </location>
</feature>
<evidence type="ECO:0000313" key="5">
    <source>
        <dbReference type="Proteomes" id="UP000323502"/>
    </source>
</evidence>
<dbReference type="RefSeq" id="WP_149681709.1">
    <property type="nucleotide sequence ID" value="NZ_FNBI01000002.1"/>
</dbReference>
<feature type="signal peptide" evidence="1">
    <location>
        <begin position="1"/>
        <end position="22"/>
    </location>
</feature>
<dbReference type="Gene3D" id="1.25.40.10">
    <property type="entry name" value="Tetratricopeptide repeat domain"/>
    <property type="match status" value="1"/>
</dbReference>
<sequence length="658" mass="69733">MHDFTTARALIAAALLTGSASAQQQPATGSVQQDYDAATALDAGKDNASALAAWEKLEPRTKQGSRSRAIVQVRRGGALFRLGRRDEALAMIRTGLAGLPTDDASLAEDRSKAHAMLGRIAADAFDYAGAAAEYAQAEKNAVVPADMLIALLGLSQAQIFTDPAAAGATLDRADAVLKTASVDNASRALFMRRRAMLHMNQGDFEVARRDGKAAVQLLGGITNRTDLLDVSARSDTAIAALLGGHEEEAREYLAYTGAGRSTKGEFSPGAQMKAPDCGGEADLRPEDVGVVEFSIGDDGTVIQATPIYASGGGEKALAFARIVQDWWWNPEQIKTLPAFYRYNMRVEMRCSTAFSRPSIGGELDSEAVAWLEGKGVTVAPDTERPGPATLAAQREALRQADAGKGAESLAALGAIQALLTNAMVPDAEKKPLATRALAIATAAGAPAPVRLNYAMTMLTADAPDLWKPGRFRRAVEPMLTDPVYARDPQARAALRLMIADRDRKRGAESEPLLRQVADDGALAANDPLKVGALVRLASLAQARGDGTAARAAFDRTGLSANQCSIMDAPPKQLSSFGANDFPTDALRWGFEGWTQLQYDVKADGSVANARTLLSYPPFVFSKAGTKMFSAARYAKTYRPDGSLGCGATTQRVNFRLPG</sequence>
<dbReference type="Proteomes" id="UP000436801">
    <property type="component" value="Unassembled WGS sequence"/>
</dbReference>
<organism evidence="4 5">
    <name type="scientific">Sphingomonas carotinifaciens</name>
    <dbReference type="NCBI Taxonomy" id="1166323"/>
    <lineage>
        <taxon>Bacteria</taxon>
        <taxon>Pseudomonadati</taxon>
        <taxon>Pseudomonadota</taxon>
        <taxon>Alphaproteobacteria</taxon>
        <taxon>Sphingomonadales</taxon>
        <taxon>Sphingomonadaceae</taxon>
        <taxon>Sphingomonas</taxon>
    </lineage>
</organism>
<dbReference type="InterPro" id="IPR037682">
    <property type="entry name" value="TonB_C"/>
</dbReference>
<evidence type="ECO:0000313" key="4">
    <source>
        <dbReference type="EMBL" id="SDF13896.1"/>
    </source>
</evidence>
<accession>A0A1G7IMY8</accession>
<dbReference type="Proteomes" id="UP000323502">
    <property type="component" value="Unassembled WGS sequence"/>
</dbReference>
<feature type="domain" description="TonB C-terminal" evidence="2">
    <location>
        <begin position="566"/>
        <end position="658"/>
    </location>
</feature>
<dbReference type="Gene3D" id="3.30.2420.10">
    <property type="entry name" value="TonB"/>
    <property type="match status" value="1"/>
</dbReference>
<dbReference type="SUPFAM" id="SSF74653">
    <property type="entry name" value="TolA/TonB C-terminal domain"/>
    <property type="match status" value="1"/>
</dbReference>
<gene>
    <name evidence="3" type="ORF">GQR91_11130</name>
    <name evidence="4" type="ORF">SAMN05216557_102307</name>
</gene>
<keyword evidence="5" id="KW-1185">Reference proteome</keyword>
<reference evidence="3 6" key="2">
    <citation type="submission" date="2019-12" db="EMBL/GenBank/DDBJ databases">
        <authorList>
            <person name="Zheng J."/>
        </authorList>
    </citation>
    <scope>NUCLEOTIDE SEQUENCE [LARGE SCALE GENOMIC DNA]</scope>
    <source>
        <strain evidence="3 6">DSM 27347</strain>
    </source>
</reference>
<dbReference type="EMBL" id="FNBI01000002">
    <property type="protein sequence ID" value="SDF13896.1"/>
    <property type="molecule type" value="Genomic_DNA"/>
</dbReference>
<evidence type="ECO:0000256" key="1">
    <source>
        <dbReference type="SAM" id="SignalP"/>
    </source>
</evidence>
<reference evidence="4 5" key="1">
    <citation type="submission" date="2016-10" db="EMBL/GenBank/DDBJ databases">
        <authorList>
            <person name="Varghese N."/>
            <person name="Submissions S."/>
        </authorList>
    </citation>
    <scope>NUCLEOTIDE SEQUENCE [LARGE SCALE GENOMIC DNA]</scope>
    <source>
        <strain evidence="4 5">S7-754</strain>
    </source>
</reference>
<name>A0A1G7IMY8_9SPHN</name>